<evidence type="ECO:0000259" key="8">
    <source>
        <dbReference type="PROSITE" id="PS50110"/>
    </source>
</evidence>
<dbReference type="RefSeq" id="WP_126012989.1">
    <property type="nucleotide sequence ID" value="NZ_CP034437.1"/>
</dbReference>
<dbReference type="EMBL" id="CP034437">
    <property type="protein sequence ID" value="AZN39038.1"/>
    <property type="molecule type" value="Genomic_DNA"/>
</dbReference>
<gene>
    <name evidence="10" type="ORF">EJC50_04665</name>
</gene>
<dbReference type="PANTHER" id="PTHR48111:SF43">
    <property type="entry name" value="STAGE 0 SPORULATION PROTEIN A HOMOLOG"/>
    <property type="match status" value="1"/>
</dbReference>
<keyword evidence="11" id="KW-1185">Reference proteome</keyword>
<dbReference type="InterPro" id="IPR036388">
    <property type="entry name" value="WH-like_DNA-bd_sf"/>
</dbReference>
<dbReference type="Proteomes" id="UP000272528">
    <property type="component" value="Chromosome"/>
</dbReference>
<dbReference type="Gene3D" id="1.10.10.10">
    <property type="entry name" value="Winged helix-like DNA-binding domain superfamily/Winged helix DNA-binding domain"/>
    <property type="match status" value="1"/>
</dbReference>
<dbReference type="GO" id="GO:0005829">
    <property type="term" value="C:cytosol"/>
    <property type="evidence" value="ECO:0007669"/>
    <property type="project" value="TreeGrafter"/>
</dbReference>
<dbReference type="InterPro" id="IPR039420">
    <property type="entry name" value="WalR-like"/>
</dbReference>
<name>A0A3Q8X317_9BACL</name>
<evidence type="ECO:0000256" key="6">
    <source>
        <dbReference type="PROSITE-ProRule" id="PRU00169"/>
    </source>
</evidence>
<dbReference type="CDD" id="cd00383">
    <property type="entry name" value="trans_reg_C"/>
    <property type="match status" value="1"/>
</dbReference>
<dbReference type="GO" id="GO:0000976">
    <property type="term" value="F:transcription cis-regulatory region binding"/>
    <property type="evidence" value="ECO:0007669"/>
    <property type="project" value="TreeGrafter"/>
</dbReference>
<dbReference type="SMART" id="SM00448">
    <property type="entry name" value="REC"/>
    <property type="match status" value="1"/>
</dbReference>
<dbReference type="InterPro" id="IPR001867">
    <property type="entry name" value="OmpR/PhoB-type_DNA-bd"/>
</dbReference>
<keyword evidence="2" id="KW-0902">Two-component regulatory system</keyword>
<keyword evidence="5" id="KW-0804">Transcription</keyword>
<feature type="modified residue" description="4-aspartylphosphate" evidence="6">
    <location>
        <position position="52"/>
    </location>
</feature>
<proteinExistence type="predicted"/>
<dbReference type="PROSITE" id="PS51755">
    <property type="entry name" value="OMPR_PHOB"/>
    <property type="match status" value="1"/>
</dbReference>
<dbReference type="InterPro" id="IPR001789">
    <property type="entry name" value="Sig_transdc_resp-reg_receiver"/>
</dbReference>
<dbReference type="Pfam" id="PF00486">
    <property type="entry name" value="Trans_reg_C"/>
    <property type="match status" value="1"/>
</dbReference>
<evidence type="ECO:0000256" key="2">
    <source>
        <dbReference type="ARBA" id="ARBA00023012"/>
    </source>
</evidence>
<dbReference type="GO" id="GO:0000156">
    <property type="term" value="F:phosphorelay response regulator activity"/>
    <property type="evidence" value="ECO:0007669"/>
    <property type="project" value="TreeGrafter"/>
</dbReference>
<dbReference type="Pfam" id="PF00072">
    <property type="entry name" value="Response_reg"/>
    <property type="match status" value="1"/>
</dbReference>
<keyword evidence="3" id="KW-0805">Transcription regulation</keyword>
<feature type="domain" description="OmpR/PhoB-type" evidence="9">
    <location>
        <begin position="129"/>
        <end position="227"/>
    </location>
</feature>
<reference evidence="11" key="1">
    <citation type="submission" date="2018-12" db="EMBL/GenBank/DDBJ databases">
        <title>Genome sequence of Peanibacillus sp.</title>
        <authorList>
            <person name="Subramani G."/>
            <person name="Srinivasan S."/>
            <person name="Kim M.K."/>
        </authorList>
    </citation>
    <scope>NUCLEOTIDE SEQUENCE [LARGE SCALE GENOMIC DNA]</scope>
    <source>
        <strain evidence="11">18JY67-1</strain>
    </source>
</reference>
<evidence type="ECO:0000313" key="10">
    <source>
        <dbReference type="EMBL" id="AZN39038.1"/>
    </source>
</evidence>
<dbReference type="SMART" id="SM00862">
    <property type="entry name" value="Trans_reg_C"/>
    <property type="match status" value="1"/>
</dbReference>
<sequence>MTNILLIEDNEQLQKYITEYLSAYGFHAHILQDYDTVLDTIAALAPKLILLDINLPKFDGFYFLKLIRSRYSTPIIVLSARSEESEQIRGIEIGADDYVTKPFAIGVLVAKINAILRRTEQSGQPSASSTELTFGQLSLCTDTMRARYRDASAELTRNEFRVLRLLMKSAGQIVTREQLLEELWDDTSFVDDNTLTVNVTRVKKKLAELGLGSVINTKRGVGYVLDPSSGPDA</sequence>
<feature type="domain" description="Response regulatory" evidence="8">
    <location>
        <begin position="3"/>
        <end position="116"/>
    </location>
</feature>
<dbReference type="KEGG" id="palb:EJC50_04665"/>
<organism evidence="10 11">
    <name type="scientific">Paenibacillus albus</name>
    <dbReference type="NCBI Taxonomy" id="2495582"/>
    <lineage>
        <taxon>Bacteria</taxon>
        <taxon>Bacillati</taxon>
        <taxon>Bacillota</taxon>
        <taxon>Bacilli</taxon>
        <taxon>Bacillales</taxon>
        <taxon>Paenibacillaceae</taxon>
        <taxon>Paenibacillus</taxon>
    </lineage>
</organism>
<accession>A0A3Q8X317</accession>
<keyword evidence="4 7" id="KW-0238">DNA-binding</keyword>
<dbReference type="SUPFAM" id="SSF52172">
    <property type="entry name" value="CheY-like"/>
    <property type="match status" value="1"/>
</dbReference>
<dbReference type="PANTHER" id="PTHR48111">
    <property type="entry name" value="REGULATOR OF RPOS"/>
    <property type="match status" value="1"/>
</dbReference>
<evidence type="ECO:0000313" key="11">
    <source>
        <dbReference type="Proteomes" id="UP000272528"/>
    </source>
</evidence>
<dbReference type="Gene3D" id="6.10.250.690">
    <property type="match status" value="1"/>
</dbReference>
<dbReference type="GO" id="GO:0032993">
    <property type="term" value="C:protein-DNA complex"/>
    <property type="evidence" value="ECO:0007669"/>
    <property type="project" value="TreeGrafter"/>
</dbReference>
<evidence type="ECO:0000259" key="9">
    <source>
        <dbReference type="PROSITE" id="PS51755"/>
    </source>
</evidence>
<dbReference type="AlphaFoldDB" id="A0A3Q8X317"/>
<evidence type="ECO:0000256" key="5">
    <source>
        <dbReference type="ARBA" id="ARBA00023163"/>
    </source>
</evidence>
<evidence type="ECO:0000256" key="1">
    <source>
        <dbReference type="ARBA" id="ARBA00022553"/>
    </source>
</evidence>
<dbReference type="InterPro" id="IPR011006">
    <property type="entry name" value="CheY-like_superfamily"/>
</dbReference>
<dbReference type="Gene3D" id="3.40.50.2300">
    <property type="match status" value="1"/>
</dbReference>
<dbReference type="OrthoDB" id="9790442at2"/>
<evidence type="ECO:0000256" key="4">
    <source>
        <dbReference type="ARBA" id="ARBA00023125"/>
    </source>
</evidence>
<dbReference type="GO" id="GO:0006355">
    <property type="term" value="P:regulation of DNA-templated transcription"/>
    <property type="evidence" value="ECO:0007669"/>
    <property type="project" value="InterPro"/>
</dbReference>
<keyword evidence="1 6" id="KW-0597">Phosphoprotein</keyword>
<evidence type="ECO:0000256" key="7">
    <source>
        <dbReference type="PROSITE-ProRule" id="PRU01091"/>
    </source>
</evidence>
<dbReference type="PROSITE" id="PS50110">
    <property type="entry name" value="RESPONSE_REGULATORY"/>
    <property type="match status" value="1"/>
</dbReference>
<protein>
    <submittedName>
        <fullName evidence="10">Response regulator transcription factor</fullName>
    </submittedName>
</protein>
<feature type="DNA-binding region" description="OmpR/PhoB-type" evidence="7">
    <location>
        <begin position="129"/>
        <end position="227"/>
    </location>
</feature>
<evidence type="ECO:0000256" key="3">
    <source>
        <dbReference type="ARBA" id="ARBA00023015"/>
    </source>
</evidence>